<reference evidence="2 3" key="1">
    <citation type="submission" date="2020-07" db="EMBL/GenBank/DDBJ databases">
        <title>Novel species isolated from subtropical streams in China.</title>
        <authorList>
            <person name="Lu H."/>
        </authorList>
    </citation>
    <scope>NUCLEOTIDE SEQUENCE [LARGE SCALE GENOMIC DNA]</scope>
    <source>
        <strain evidence="2 3">LX20W</strain>
    </source>
</reference>
<name>A0A7W2IBS0_9BURK</name>
<dbReference type="RefSeq" id="WP_182162066.1">
    <property type="nucleotide sequence ID" value="NZ_JACEZT010000005.1"/>
</dbReference>
<accession>A0A7W2IBS0</accession>
<evidence type="ECO:0000313" key="2">
    <source>
        <dbReference type="EMBL" id="MBA5637468.1"/>
    </source>
</evidence>
<organism evidence="2 3">
    <name type="scientific">Rugamonas brunnea</name>
    <dbReference type="NCBI Taxonomy" id="2758569"/>
    <lineage>
        <taxon>Bacteria</taxon>
        <taxon>Pseudomonadati</taxon>
        <taxon>Pseudomonadota</taxon>
        <taxon>Betaproteobacteria</taxon>
        <taxon>Burkholderiales</taxon>
        <taxon>Oxalobacteraceae</taxon>
        <taxon>Telluria group</taxon>
        <taxon>Rugamonas</taxon>
    </lineage>
</organism>
<feature type="region of interest" description="Disordered" evidence="1">
    <location>
        <begin position="118"/>
        <end position="167"/>
    </location>
</feature>
<evidence type="ECO:0000256" key="1">
    <source>
        <dbReference type="SAM" id="MobiDB-lite"/>
    </source>
</evidence>
<feature type="compositionally biased region" description="Low complexity" evidence="1">
    <location>
        <begin position="143"/>
        <end position="158"/>
    </location>
</feature>
<protein>
    <submittedName>
        <fullName evidence="2">Anti-sigma factor</fullName>
    </submittedName>
</protein>
<dbReference type="AlphaFoldDB" id="A0A7W2IBS0"/>
<gene>
    <name evidence="2" type="ORF">H3H37_10420</name>
</gene>
<keyword evidence="3" id="KW-1185">Reference proteome</keyword>
<sequence>MSAPVVEAELQAWVDGCLPAARRAAVDAYLALHPDEAARLQAYRQQNAALRARYNPVLDEAVPAALTALPHGKLWHAARAMVAANGPWRHVATLALTLAGGAAGWWLHDVAPGAAPAAQELASAQHASRSPLPSRSPSPAPAIPSAASASGPARLASADVPPSADEQALARSAAVAHAVYSPEQRHPVEVGADQQQHLVTWLSKRLGAPLHPPQLGALGYELIGGRLLPGQSGPVAQFMYDNAGGRRLTLYVSTEQRHNRTTAFRFAQEGKVGVFYWIDGRYGYALSGALDKAALARLADAVYAQLEPPG</sequence>
<evidence type="ECO:0000313" key="3">
    <source>
        <dbReference type="Proteomes" id="UP000534388"/>
    </source>
</evidence>
<proteinExistence type="predicted"/>
<comment type="caution">
    <text evidence="2">The sequence shown here is derived from an EMBL/GenBank/DDBJ whole genome shotgun (WGS) entry which is preliminary data.</text>
</comment>
<dbReference type="Proteomes" id="UP000534388">
    <property type="component" value="Unassembled WGS sequence"/>
</dbReference>
<dbReference type="EMBL" id="JACEZT010000005">
    <property type="protein sequence ID" value="MBA5637468.1"/>
    <property type="molecule type" value="Genomic_DNA"/>
</dbReference>
<feature type="compositionally biased region" description="Low complexity" evidence="1">
    <location>
        <begin position="118"/>
        <end position="133"/>
    </location>
</feature>